<name>A0A538SCN1_UNCEI</name>
<proteinExistence type="inferred from homology"/>
<protein>
    <recommendedName>
        <fullName evidence="2">Heme chaperone HemW</fullName>
    </recommendedName>
</protein>
<sequence>MGAAGAESREGEGDDHLLVLGRGAEHAPAEPALPPDSLTVEYGLYIHLPYCRSLCPYCDFVKSPLHPAAPERLRAAPAREWELVRAADAAVWSRPRTIYVGGGTPTALDAGALAKFLQWIAGAWDLSRVREFTVEANPEGLSPEKLQVLLEGGVNRLSLGVQSLEPQVLRALGRIHTAEAALTAVALARRAGFRNLSVDLMYGVPAETAEGFRSALERFVALGIPHLSAYPLQVEEGTPLHAKVERGSVTVPGEEEVLARYEDLVSTLSRAGYRHYEVSNFALPGVHSRHNEGYWMRRPYLGLGPGAHSFDGGARWGNDENIERWFHRVESGELPRADVRALSRREAEEEGVFLSLRRSRGLRVSRHLKPFAPEHVAAWNAWGVAGGALARAPRGRVRPTDRGLFLAHDLAAELLARGA</sequence>
<keyword evidence="2" id="KW-0408">Iron</keyword>
<dbReference type="InterPro" id="IPR004559">
    <property type="entry name" value="HemW-like"/>
</dbReference>
<dbReference type="InterPro" id="IPR007197">
    <property type="entry name" value="rSAM"/>
</dbReference>
<keyword evidence="2" id="KW-0949">S-adenosyl-L-methionine</keyword>
<dbReference type="GO" id="GO:0005737">
    <property type="term" value="C:cytoplasm"/>
    <property type="evidence" value="ECO:0007669"/>
    <property type="project" value="UniProtKB-SubCell"/>
</dbReference>
<comment type="function">
    <text evidence="2">Probably acts as a heme chaperone, transferring heme to an unknown acceptor. Binds one molecule of heme per monomer, possibly covalently. Binds 1 [4Fe-4S] cluster. The cluster is coordinated with 3 cysteines and an exchangeable S-adenosyl-L-methionine.</text>
</comment>
<dbReference type="SFLD" id="SFLDS00029">
    <property type="entry name" value="Radical_SAM"/>
    <property type="match status" value="1"/>
</dbReference>
<evidence type="ECO:0000313" key="5">
    <source>
        <dbReference type="Proteomes" id="UP000316292"/>
    </source>
</evidence>
<gene>
    <name evidence="4" type="primary">hemW</name>
    <name evidence="4" type="ORF">E6K71_05810</name>
</gene>
<dbReference type="InterPro" id="IPR006638">
    <property type="entry name" value="Elp3/MiaA/NifB-like_rSAM"/>
</dbReference>
<dbReference type="Pfam" id="PF04055">
    <property type="entry name" value="Radical_SAM"/>
    <property type="match status" value="1"/>
</dbReference>
<dbReference type="GO" id="GO:0004109">
    <property type="term" value="F:coproporphyrinogen oxidase activity"/>
    <property type="evidence" value="ECO:0007669"/>
    <property type="project" value="InterPro"/>
</dbReference>
<dbReference type="InterPro" id="IPR058240">
    <property type="entry name" value="rSAM_sf"/>
</dbReference>
<dbReference type="PANTHER" id="PTHR13932">
    <property type="entry name" value="COPROPORPHYRINIGEN III OXIDASE"/>
    <property type="match status" value="1"/>
</dbReference>
<dbReference type="InterPro" id="IPR034505">
    <property type="entry name" value="Coproporphyrinogen-III_oxidase"/>
</dbReference>
<comment type="caution">
    <text evidence="4">The sequence shown here is derived from an EMBL/GenBank/DDBJ whole genome shotgun (WGS) entry which is preliminary data.</text>
</comment>
<comment type="similarity">
    <text evidence="1">Belongs to the anaerobic coproporphyrinogen-III oxidase family. HemW subfamily.</text>
</comment>
<keyword evidence="2" id="KW-0349">Heme</keyword>
<evidence type="ECO:0000256" key="1">
    <source>
        <dbReference type="ARBA" id="ARBA00006100"/>
    </source>
</evidence>
<feature type="domain" description="Radical SAM core" evidence="3">
    <location>
        <begin position="36"/>
        <end position="274"/>
    </location>
</feature>
<comment type="subcellular location">
    <subcellularLocation>
        <location evidence="2">Cytoplasm</location>
    </subcellularLocation>
</comment>
<dbReference type="GO" id="GO:0051539">
    <property type="term" value="F:4 iron, 4 sulfur cluster binding"/>
    <property type="evidence" value="ECO:0007669"/>
    <property type="project" value="UniProtKB-UniRule"/>
</dbReference>
<dbReference type="AlphaFoldDB" id="A0A538SCN1"/>
<keyword evidence="2" id="KW-0143">Chaperone</keyword>
<dbReference type="Proteomes" id="UP000316292">
    <property type="component" value="Unassembled WGS sequence"/>
</dbReference>
<evidence type="ECO:0000259" key="3">
    <source>
        <dbReference type="PROSITE" id="PS51918"/>
    </source>
</evidence>
<dbReference type="SFLD" id="SFLDG01065">
    <property type="entry name" value="anaerobic_coproporphyrinogen-I"/>
    <property type="match status" value="1"/>
</dbReference>
<dbReference type="NCBIfam" id="TIGR00539">
    <property type="entry name" value="hemN_rel"/>
    <property type="match status" value="1"/>
</dbReference>
<keyword evidence="2" id="KW-0411">Iron-sulfur</keyword>
<dbReference type="SUPFAM" id="SSF102114">
    <property type="entry name" value="Radical SAM enzymes"/>
    <property type="match status" value="1"/>
</dbReference>
<dbReference type="Gene3D" id="3.80.30.20">
    <property type="entry name" value="tm_1862 like domain"/>
    <property type="match status" value="1"/>
</dbReference>
<keyword evidence="2" id="KW-0963">Cytoplasm</keyword>
<organism evidence="4 5">
    <name type="scientific">Eiseniibacteriota bacterium</name>
    <dbReference type="NCBI Taxonomy" id="2212470"/>
    <lineage>
        <taxon>Bacteria</taxon>
        <taxon>Candidatus Eiseniibacteriota</taxon>
    </lineage>
</organism>
<reference evidence="4 5" key="1">
    <citation type="journal article" date="2019" name="Nat. Microbiol.">
        <title>Mediterranean grassland soil C-N compound turnover is dependent on rainfall and depth, and is mediated by genomically divergent microorganisms.</title>
        <authorList>
            <person name="Diamond S."/>
            <person name="Andeer P.F."/>
            <person name="Li Z."/>
            <person name="Crits-Christoph A."/>
            <person name="Burstein D."/>
            <person name="Anantharaman K."/>
            <person name="Lane K.R."/>
            <person name="Thomas B.C."/>
            <person name="Pan C."/>
            <person name="Northen T.R."/>
            <person name="Banfield J.F."/>
        </authorList>
    </citation>
    <scope>NUCLEOTIDE SEQUENCE [LARGE SCALE GENOMIC DNA]</scope>
    <source>
        <strain evidence="4">WS_1</strain>
    </source>
</reference>
<evidence type="ECO:0000256" key="2">
    <source>
        <dbReference type="RuleBase" id="RU364116"/>
    </source>
</evidence>
<dbReference type="GO" id="GO:0046872">
    <property type="term" value="F:metal ion binding"/>
    <property type="evidence" value="ECO:0007669"/>
    <property type="project" value="UniProtKB-UniRule"/>
</dbReference>
<dbReference type="EMBL" id="VBOR01000061">
    <property type="protein sequence ID" value="TMQ49122.1"/>
    <property type="molecule type" value="Genomic_DNA"/>
</dbReference>
<dbReference type="InterPro" id="IPR023404">
    <property type="entry name" value="rSAM_horseshoe"/>
</dbReference>
<evidence type="ECO:0000313" key="4">
    <source>
        <dbReference type="EMBL" id="TMQ49122.1"/>
    </source>
</evidence>
<dbReference type="SFLD" id="SFLDF00562">
    <property type="entry name" value="HemN-like__clustered_with_heat"/>
    <property type="match status" value="1"/>
</dbReference>
<keyword evidence="2" id="KW-0004">4Fe-4S</keyword>
<keyword evidence="2" id="KW-0479">Metal-binding</keyword>
<accession>A0A538SCN1</accession>
<dbReference type="SMART" id="SM00729">
    <property type="entry name" value="Elp3"/>
    <property type="match status" value="1"/>
</dbReference>
<dbReference type="GO" id="GO:0006779">
    <property type="term" value="P:porphyrin-containing compound biosynthetic process"/>
    <property type="evidence" value="ECO:0007669"/>
    <property type="project" value="InterPro"/>
</dbReference>
<dbReference type="PANTHER" id="PTHR13932:SF5">
    <property type="entry name" value="RADICAL S-ADENOSYL METHIONINE DOMAIN-CONTAINING PROTEIN 1, MITOCHONDRIAL"/>
    <property type="match status" value="1"/>
</dbReference>
<dbReference type="PROSITE" id="PS51918">
    <property type="entry name" value="RADICAL_SAM"/>
    <property type="match status" value="1"/>
</dbReference>